<feature type="transmembrane region" description="Helical" evidence="2">
    <location>
        <begin position="726"/>
        <end position="759"/>
    </location>
</feature>
<keyword evidence="2" id="KW-0812">Transmembrane</keyword>
<feature type="compositionally biased region" description="Basic and acidic residues" evidence="1">
    <location>
        <begin position="1124"/>
        <end position="1150"/>
    </location>
</feature>
<reference evidence="3 5" key="2">
    <citation type="journal article" date="2018" name="Plant J.">
        <title>The Physcomitrella patens chromosome-scale assembly reveals moss genome structure and evolution.</title>
        <authorList>
            <person name="Lang D."/>
            <person name="Ullrich K.K."/>
            <person name="Murat F."/>
            <person name="Fuchs J."/>
            <person name="Jenkins J."/>
            <person name="Haas F.B."/>
            <person name="Piednoel M."/>
            <person name="Gundlach H."/>
            <person name="Van Bel M."/>
            <person name="Meyberg R."/>
            <person name="Vives C."/>
            <person name="Morata J."/>
            <person name="Symeonidi A."/>
            <person name="Hiss M."/>
            <person name="Muchero W."/>
            <person name="Kamisugi Y."/>
            <person name="Saleh O."/>
            <person name="Blanc G."/>
            <person name="Decker E.L."/>
            <person name="van Gessel N."/>
            <person name="Grimwood J."/>
            <person name="Hayes R.D."/>
            <person name="Graham S.W."/>
            <person name="Gunter L.E."/>
            <person name="McDaniel S.F."/>
            <person name="Hoernstein S.N.W."/>
            <person name="Larsson A."/>
            <person name="Li F.W."/>
            <person name="Perroud P.F."/>
            <person name="Phillips J."/>
            <person name="Ranjan P."/>
            <person name="Rokshar D.S."/>
            <person name="Rothfels C.J."/>
            <person name="Schneider L."/>
            <person name="Shu S."/>
            <person name="Stevenson D.W."/>
            <person name="Thummler F."/>
            <person name="Tillich M."/>
            <person name="Villarreal Aguilar J.C."/>
            <person name="Widiez T."/>
            <person name="Wong G.K."/>
            <person name="Wymore A."/>
            <person name="Zhang Y."/>
            <person name="Zimmer A.D."/>
            <person name="Quatrano R.S."/>
            <person name="Mayer K.F.X."/>
            <person name="Goodstein D."/>
            <person name="Casacuberta J.M."/>
            <person name="Vandepoele K."/>
            <person name="Reski R."/>
            <person name="Cuming A.C."/>
            <person name="Tuskan G.A."/>
            <person name="Maumus F."/>
            <person name="Salse J."/>
            <person name="Schmutz J."/>
            <person name="Rensing S.A."/>
        </authorList>
    </citation>
    <scope>NUCLEOTIDE SEQUENCE [LARGE SCALE GENOMIC DNA]</scope>
    <source>
        <strain evidence="4 5">cv. Gransden 2004</strain>
    </source>
</reference>
<keyword evidence="5" id="KW-1185">Reference proteome</keyword>
<keyword evidence="2" id="KW-0472">Membrane</keyword>
<feature type="transmembrane region" description="Helical" evidence="2">
    <location>
        <begin position="702"/>
        <end position="720"/>
    </location>
</feature>
<evidence type="ECO:0008006" key="6">
    <source>
        <dbReference type="Google" id="ProtNLM"/>
    </source>
</evidence>
<feature type="transmembrane region" description="Helical" evidence="2">
    <location>
        <begin position="929"/>
        <end position="949"/>
    </location>
</feature>
<dbReference type="PANTHER" id="PTHR34677:SF3">
    <property type="entry name" value="BACTERIAL IG-LIKE DOMAIN-CONTAINING PROTEIN"/>
    <property type="match status" value="1"/>
</dbReference>
<feature type="compositionally biased region" description="Polar residues" evidence="1">
    <location>
        <begin position="1034"/>
        <end position="1043"/>
    </location>
</feature>
<dbReference type="PaxDb" id="3218-PP1S90_74V6.1"/>
<proteinExistence type="predicted"/>
<dbReference type="PANTHER" id="PTHR34677">
    <property type="match status" value="1"/>
</dbReference>
<name>A0A2K1K1G1_PHYPA</name>
<dbReference type="GeneID" id="112286796"/>
<feature type="transmembrane region" description="Helical" evidence="2">
    <location>
        <begin position="662"/>
        <end position="682"/>
    </location>
</feature>
<dbReference type="Gramene" id="Pp3c9_870V3.2">
    <property type="protein sequence ID" value="Pp3c9_870V3.2"/>
    <property type="gene ID" value="Pp3c9_870"/>
</dbReference>
<feature type="compositionally biased region" description="Basic residues" evidence="1">
    <location>
        <begin position="1192"/>
        <end position="1202"/>
    </location>
</feature>
<dbReference type="STRING" id="3218.A0A2K1K1G1"/>
<feature type="region of interest" description="Disordered" evidence="1">
    <location>
        <begin position="1090"/>
        <end position="1286"/>
    </location>
</feature>
<evidence type="ECO:0000256" key="2">
    <source>
        <dbReference type="SAM" id="Phobius"/>
    </source>
</evidence>
<dbReference type="EnsemblPlants" id="Pp3c9_870V3.2">
    <property type="protein sequence ID" value="Pp3c9_870V3.2"/>
    <property type="gene ID" value="Pp3c9_870"/>
</dbReference>
<evidence type="ECO:0000313" key="5">
    <source>
        <dbReference type="Proteomes" id="UP000006727"/>
    </source>
</evidence>
<protein>
    <recommendedName>
        <fullName evidence="6">Bacterial Ig-like domain-containing protein</fullName>
    </recommendedName>
</protein>
<feature type="transmembrane region" description="Helical" evidence="2">
    <location>
        <begin position="961"/>
        <end position="982"/>
    </location>
</feature>
<dbReference type="EMBL" id="ABEU02000009">
    <property type="protein sequence ID" value="PNR47619.1"/>
    <property type="molecule type" value="Genomic_DNA"/>
</dbReference>
<feature type="region of interest" description="Disordered" evidence="1">
    <location>
        <begin position="1031"/>
        <end position="1054"/>
    </location>
</feature>
<dbReference type="OrthoDB" id="1936312at2759"/>
<keyword evidence="2" id="KW-1133">Transmembrane helix</keyword>
<dbReference type="Gramene" id="Pp3c9_870V3.1">
    <property type="protein sequence ID" value="Pp3c9_870V3.1"/>
    <property type="gene ID" value="Pp3c9_870"/>
</dbReference>
<reference evidence="3 5" key="1">
    <citation type="journal article" date="2008" name="Science">
        <title>The Physcomitrella genome reveals evolutionary insights into the conquest of land by plants.</title>
        <authorList>
            <person name="Rensing S."/>
            <person name="Lang D."/>
            <person name="Zimmer A."/>
            <person name="Terry A."/>
            <person name="Salamov A."/>
            <person name="Shapiro H."/>
            <person name="Nishiyama T."/>
            <person name="Perroud P.-F."/>
            <person name="Lindquist E."/>
            <person name="Kamisugi Y."/>
            <person name="Tanahashi T."/>
            <person name="Sakakibara K."/>
            <person name="Fujita T."/>
            <person name="Oishi K."/>
            <person name="Shin-I T."/>
            <person name="Kuroki Y."/>
            <person name="Toyoda A."/>
            <person name="Suzuki Y."/>
            <person name="Hashimoto A."/>
            <person name="Yamaguchi K."/>
            <person name="Sugano A."/>
            <person name="Kohara Y."/>
            <person name="Fujiyama A."/>
            <person name="Anterola A."/>
            <person name="Aoki S."/>
            <person name="Ashton N."/>
            <person name="Barbazuk W.B."/>
            <person name="Barker E."/>
            <person name="Bennetzen J."/>
            <person name="Bezanilla M."/>
            <person name="Blankenship R."/>
            <person name="Cho S.H."/>
            <person name="Dutcher S."/>
            <person name="Estelle M."/>
            <person name="Fawcett J.A."/>
            <person name="Gundlach H."/>
            <person name="Hanada K."/>
            <person name="Heyl A."/>
            <person name="Hicks K.A."/>
            <person name="Hugh J."/>
            <person name="Lohr M."/>
            <person name="Mayer K."/>
            <person name="Melkozernov A."/>
            <person name="Murata T."/>
            <person name="Nelson D."/>
            <person name="Pils B."/>
            <person name="Prigge M."/>
            <person name="Reiss B."/>
            <person name="Renner T."/>
            <person name="Rombauts S."/>
            <person name="Rushton P."/>
            <person name="Sanderfoot A."/>
            <person name="Schween G."/>
            <person name="Shiu S.-H."/>
            <person name="Stueber K."/>
            <person name="Theodoulou F.L."/>
            <person name="Tu H."/>
            <person name="Van de Peer Y."/>
            <person name="Verrier P.J."/>
            <person name="Waters E."/>
            <person name="Wood A."/>
            <person name="Yang L."/>
            <person name="Cove D."/>
            <person name="Cuming A."/>
            <person name="Hasebe M."/>
            <person name="Lucas S."/>
            <person name="Mishler D.B."/>
            <person name="Reski R."/>
            <person name="Grigoriev I."/>
            <person name="Quatrano R.S."/>
            <person name="Boore J.L."/>
        </authorList>
    </citation>
    <scope>NUCLEOTIDE SEQUENCE [LARGE SCALE GENOMIC DNA]</scope>
    <source>
        <strain evidence="4 5">cv. Gransden 2004</strain>
    </source>
</reference>
<dbReference type="Proteomes" id="UP000006727">
    <property type="component" value="Chromosome 9"/>
</dbReference>
<sequence>MENVSSRRSMNTGSASSLLMDTCKLIPLWLHYAFLLASLGAVLVNGQGSLRISFTEMPLSISSSRNTTFRFDVMDKNGFNPCTDQQCSFRCKLDQSAFQDCHGGQASFQNLPDGEHVFSALAQVLNGSHASSEFSWIVDTIPPTAVLDGGRSYSNEMNATVNISFSEKCENLGGFVCTNISSCELRVFGEGTVIPYTLKEIERGRVYTLVVEFSRDVPRGRVVVALARSACADAAGNLFKRKENSSLVIHYDRTAPIVNLWTAVPDFDIAIGSEHRTIQVTNKASNLRVYLDFNEPITTTAEGLLGLLNVSSGVLTATHRRTASNRRFGYLLSNVGKVSVVTITLPGNVVATRYGTLVPSISSTTFLYDMERPEVRLITSSPAKTKNHIVPIEVLFTEAVFGFNSSGVLVSGGALTSFREVSKNTYALEVYAVDDNVVSAVVPESQCVDVAGNSNLASSILQVRHYTTPAVSVGLCYLTTAGLLSTAFVSGVLTVSSTILAAVGALSNGEPGSIRNDPSRNFLGMACHLQIFALSDWLSVSLPIEYREVTNGLQWLIPHLRTPWQDNQKMSNAGFEIEHEVMTSIPRIIRNSFGRKRRLLATGTSYGSTLVHRGRMLGTNTTMYGPAFQHQDYELYFLNPWPGMSSMKKRKYSGWQDFERNIFWICVVGGSFCLLHILVLQFLRRRSKSSLRGALIFPRPELFFLVLVMPGLCQASAFIIRGGTTVGIAIGVLLLSIPGVFLLCLIILVVHGVCFRALVQYKEFRPRDHSNVSSQIQTNRGLVTYLTGTGFPGMWVRRSRLALTFLPRYGLFFEDRKGPPRIIAVEIAHKYNNNNSTRDGIGNIVDSVDTDENDSDEVEASCFNQAVGCARAAYILLDLSRRIALGVLFGAYPRSDQSWSQTGLVFGIHLVQLLYLVLVKPYRKRSVQLVETISLLCEVGVFSMALALLAKGDPTENHFAIGILMIAFLLISFVAELVNEWYAIMKQLLHLSTIQEPSLKEGLKMLAGGIIIPFMPRFTWSRFINFPPPPPTGTAPQLSSSRSIKGENAPRGTLERHIQDSTAHLGSPLEIATTPGAFISLYHPESPAFIDPRSYRGKSRDGDSGPPSGELRQEEAQKTWSSKRAIEGKKSKGSSKDNKTEELRMLRELAKASFSRRTRDDDCGAEQGVGTYREGMGTPVGAFSPAGSPQRRGQKRYARRRREFQGVPQKSMVGYTDDSVSEATSEVDTLHEDPPSLPDPNTLADSAAPFVASSSTSNKGSGHGESLPSNLPFRELGIAIRPLEER</sequence>
<dbReference type="RefSeq" id="XP_024384844.1">
    <property type="nucleotide sequence ID" value="XM_024529076.2"/>
</dbReference>
<evidence type="ECO:0000313" key="4">
    <source>
        <dbReference type="EnsemblPlants" id="Pp3c9_870V3.1"/>
    </source>
</evidence>
<organism evidence="3">
    <name type="scientific">Physcomitrium patens</name>
    <name type="common">Spreading-leaved earth moss</name>
    <name type="synonym">Physcomitrella patens</name>
    <dbReference type="NCBI Taxonomy" id="3218"/>
    <lineage>
        <taxon>Eukaryota</taxon>
        <taxon>Viridiplantae</taxon>
        <taxon>Streptophyta</taxon>
        <taxon>Embryophyta</taxon>
        <taxon>Bryophyta</taxon>
        <taxon>Bryophytina</taxon>
        <taxon>Bryopsida</taxon>
        <taxon>Funariidae</taxon>
        <taxon>Funariales</taxon>
        <taxon>Funariaceae</taxon>
        <taxon>Physcomitrium</taxon>
    </lineage>
</organism>
<evidence type="ECO:0000256" key="1">
    <source>
        <dbReference type="SAM" id="MobiDB-lite"/>
    </source>
</evidence>
<evidence type="ECO:0000313" key="3">
    <source>
        <dbReference type="EMBL" id="PNR47619.1"/>
    </source>
</evidence>
<accession>A0A2K1K1G1</accession>
<dbReference type="EnsemblPlants" id="Pp3c9_870V3.1">
    <property type="protein sequence ID" value="Pp3c9_870V3.1"/>
    <property type="gene ID" value="Pp3c9_870"/>
</dbReference>
<reference evidence="4" key="3">
    <citation type="submission" date="2020-12" db="UniProtKB">
        <authorList>
            <consortium name="EnsemblPlants"/>
        </authorList>
    </citation>
    <scope>IDENTIFICATION</scope>
</reference>
<gene>
    <name evidence="4" type="primary">LOC112286796</name>
    <name evidence="3" type="ORF">PHYPA_012092</name>
</gene>